<feature type="region of interest" description="Disordered" evidence="1">
    <location>
        <begin position="34"/>
        <end position="349"/>
    </location>
</feature>
<keyword evidence="2" id="KW-0732">Signal</keyword>
<feature type="compositionally biased region" description="Basic and acidic residues" evidence="1">
    <location>
        <begin position="287"/>
        <end position="297"/>
    </location>
</feature>
<comment type="caution">
    <text evidence="4">The sequence shown here is derived from an EMBL/GenBank/DDBJ whole genome shotgun (WGS) entry which is preliminary data.</text>
</comment>
<dbReference type="NCBIfam" id="TIGR01614">
    <property type="entry name" value="PME_inhib"/>
    <property type="match status" value="1"/>
</dbReference>
<dbReference type="SMART" id="SM00856">
    <property type="entry name" value="PMEI"/>
    <property type="match status" value="1"/>
</dbReference>
<dbReference type="Pfam" id="PF04043">
    <property type="entry name" value="PMEI"/>
    <property type="match status" value="1"/>
</dbReference>
<feature type="domain" description="Pectinesterase inhibitor" evidence="3">
    <location>
        <begin position="370"/>
        <end position="517"/>
    </location>
</feature>
<dbReference type="FunFam" id="1.20.140.40:FF:000003">
    <property type="entry name" value="Invertase/pectin methylesterase inhibitor family protein"/>
    <property type="match status" value="1"/>
</dbReference>
<evidence type="ECO:0000313" key="4">
    <source>
        <dbReference type="EMBL" id="KAG8090306.1"/>
    </source>
</evidence>
<dbReference type="EMBL" id="JAAALK010000081">
    <property type="protein sequence ID" value="KAG8090306.1"/>
    <property type="molecule type" value="Genomic_DNA"/>
</dbReference>
<dbReference type="AlphaFoldDB" id="A0A8J5WKS5"/>
<dbReference type="OrthoDB" id="770764at2759"/>
<dbReference type="PANTHER" id="PTHR31080:SF68">
    <property type="entry name" value="PLANT INVERTASE_PECTIN METHYLESTERASE INHIBITOR SUPERFAMILY PROTEIN"/>
    <property type="match status" value="1"/>
</dbReference>
<dbReference type="InterPro" id="IPR006501">
    <property type="entry name" value="Pectinesterase_inhib_dom"/>
</dbReference>
<feature type="signal peptide" evidence="2">
    <location>
        <begin position="1"/>
        <end position="26"/>
    </location>
</feature>
<name>A0A8J5WKS5_ZIZPA</name>
<dbReference type="PANTHER" id="PTHR31080">
    <property type="entry name" value="PECTINESTERASE INHIBITOR-LIKE"/>
    <property type="match status" value="1"/>
</dbReference>
<evidence type="ECO:0000313" key="5">
    <source>
        <dbReference type="Proteomes" id="UP000729402"/>
    </source>
</evidence>
<gene>
    <name evidence="4" type="ORF">GUJ93_ZPchr0011g27262</name>
</gene>
<reference evidence="4" key="1">
    <citation type="journal article" date="2021" name="bioRxiv">
        <title>Whole Genome Assembly and Annotation of Northern Wild Rice, Zizania palustris L., Supports a Whole Genome Duplication in the Zizania Genus.</title>
        <authorList>
            <person name="Haas M."/>
            <person name="Kono T."/>
            <person name="Macchietto M."/>
            <person name="Millas R."/>
            <person name="McGilp L."/>
            <person name="Shao M."/>
            <person name="Duquette J."/>
            <person name="Hirsch C.N."/>
            <person name="Kimball J."/>
        </authorList>
    </citation>
    <scope>NUCLEOTIDE SEQUENCE</scope>
    <source>
        <tissue evidence="4">Fresh leaf tissue</tissue>
    </source>
</reference>
<feature type="compositionally biased region" description="Basic and acidic residues" evidence="1">
    <location>
        <begin position="51"/>
        <end position="61"/>
    </location>
</feature>
<dbReference type="GO" id="GO:0004857">
    <property type="term" value="F:enzyme inhibitor activity"/>
    <property type="evidence" value="ECO:0007669"/>
    <property type="project" value="InterPro"/>
</dbReference>
<organism evidence="4 5">
    <name type="scientific">Zizania palustris</name>
    <name type="common">Northern wild rice</name>
    <dbReference type="NCBI Taxonomy" id="103762"/>
    <lineage>
        <taxon>Eukaryota</taxon>
        <taxon>Viridiplantae</taxon>
        <taxon>Streptophyta</taxon>
        <taxon>Embryophyta</taxon>
        <taxon>Tracheophyta</taxon>
        <taxon>Spermatophyta</taxon>
        <taxon>Magnoliopsida</taxon>
        <taxon>Liliopsida</taxon>
        <taxon>Poales</taxon>
        <taxon>Poaceae</taxon>
        <taxon>BOP clade</taxon>
        <taxon>Oryzoideae</taxon>
        <taxon>Oryzeae</taxon>
        <taxon>Zizaniinae</taxon>
        <taxon>Zizania</taxon>
    </lineage>
</organism>
<feature type="compositionally biased region" description="Basic and acidic residues" evidence="1">
    <location>
        <begin position="145"/>
        <end position="155"/>
    </location>
</feature>
<evidence type="ECO:0000256" key="1">
    <source>
        <dbReference type="SAM" id="MobiDB-lite"/>
    </source>
</evidence>
<dbReference type="Proteomes" id="UP000729402">
    <property type="component" value="Unassembled WGS sequence"/>
</dbReference>
<feature type="compositionally biased region" description="Basic and acidic residues" evidence="1">
    <location>
        <begin position="334"/>
        <end position="343"/>
    </location>
</feature>
<evidence type="ECO:0000259" key="3">
    <source>
        <dbReference type="SMART" id="SM00856"/>
    </source>
</evidence>
<reference evidence="4" key="2">
    <citation type="submission" date="2021-02" db="EMBL/GenBank/DDBJ databases">
        <authorList>
            <person name="Kimball J.A."/>
            <person name="Haas M.W."/>
            <person name="Macchietto M."/>
            <person name="Kono T."/>
            <person name="Duquette J."/>
            <person name="Shao M."/>
        </authorList>
    </citation>
    <scope>NUCLEOTIDE SEQUENCE</scope>
    <source>
        <tissue evidence="4">Fresh leaf tissue</tissue>
    </source>
</reference>
<keyword evidence="5" id="KW-1185">Reference proteome</keyword>
<dbReference type="CDD" id="cd15800">
    <property type="entry name" value="PMEI-like_2"/>
    <property type="match status" value="1"/>
</dbReference>
<feature type="chain" id="PRO_5035283138" description="Pectinesterase inhibitor domain-containing protein" evidence="2">
    <location>
        <begin position="27"/>
        <end position="521"/>
    </location>
</feature>
<feature type="compositionally biased region" description="Basic and acidic residues" evidence="1">
    <location>
        <begin position="170"/>
        <end position="179"/>
    </location>
</feature>
<feature type="compositionally biased region" description="Basic and acidic residues" evidence="1">
    <location>
        <begin position="215"/>
        <end position="229"/>
    </location>
</feature>
<sequence>MSPRITARAPLAVALLLLLLAAPATCLPLQNNKLESKEETFGDAADGATSPEKESESKKSNADGTTSFTFSVAEKKRERKKHNADGGIATNGENLPDEIKKGASQDVAGDSTIPEKKHKRKNKPGEEEEKKKKKLKSMSSEDDEKSEKKSKSKSFDDDDDTKKKSKRKRSGDDNEDANKKSKRKSFVDDDDNNKKKSKIKSFVDDDNDGKKKSKEKALKSSDDSDEEKKKSKGKRKFFNDDDDDQKSKGKSQAADETTPKKVGSKAKEDKPAVDDALSWKPAAAVAKPKEEEGKAVDDALPGKPAAAVAKPKEEEEEGKSVNDALPGKPAATVDKPKEEEGKADGQALAPKKSAVTMSLPDMITQPAMHPLSPLVKMMCAKTSHPELCESSITKLPEEPPTMDAAGVLHLAINALRAKVVDAINIATDRMGVPGTDPMSKDAMNDCLQMYDGMKTDLDSAEEALKKGDKDTAHTMLDSAFTDVDTCENGFQDREGLKPLMADQDKVLTELSSNTLAIANAI</sequence>
<protein>
    <recommendedName>
        <fullName evidence="3">Pectinesterase inhibitor domain-containing protein</fullName>
    </recommendedName>
</protein>
<evidence type="ECO:0000256" key="2">
    <source>
        <dbReference type="SAM" id="SignalP"/>
    </source>
</evidence>
<proteinExistence type="predicted"/>
<accession>A0A8J5WKS5</accession>
<dbReference type="InterPro" id="IPR051955">
    <property type="entry name" value="PME_Inhibitor"/>
</dbReference>